<evidence type="ECO:0000313" key="2">
    <source>
        <dbReference type="Proteomes" id="UP001515480"/>
    </source>
</evidence>
<protein>
    <recommendedName>
        <fullName evidence="3">Nucleotide-diphospho-sugar transferase domain-containing protein</fullName>
    </recommendedName>
</protein>
<dbReference type="AlphaFoldDB" id="A0AB34JAF0"/>
<dbReference type="Proteomes" id="UP001515480">
    <property type="component" value="Unassembled WGS sequence"/>
</dbReference>
<reference evidence="1 2" key="1">
    <citation type="journal article" date="2024" name="Science">
        <title>Giant polyketide synthase enzymes in the biosynthesis of giant marine polyether toxins.</title>
        <authorList>
            <person name="Fallon T.R."/>
            <person name="Shende V.V."/>
            <person name="Wierzbicki I.H."/>
            <person name="Pendleton A.L."/>
            <person name="Watervoot N.F."/>
            <person name="Auber R.P."/>
            <person name="Gonzalez D.J."/>
            <person name="Wisecaver J.H."/>
            <person name="Moore B.S."/>
        </authorList>
    </citation>
    <scope>NUCLEOTIDE SEQUENCE [LARGE SCALE GENOMIC DNA]</scope>
    <source>
        <strain evidence="1 2">12B1</strain>
    </source>
</reference>
<accession>A0AB34JAF0</accession>
<comment type="caution">
    <text evidence="1">The sequence shown here is derived from an EMBL/GenBank/DDBJ whole genome shotgun (WGS) entry which is preliminary data.</text>
</comment>
<organism evidence="1 2">
    <name type="scientific">Prymnesium parvum</name>
    <name type="common">Toxic golden alga</name>
    <dbReference type="NCBI Taxonomy" id="97485"/>
    <lineage>
        <taxon>Eukaryota</taxon>
        <taxon>Haptista</taxon>
        <taxon>Haptophyta</taxon>
        <taxon>Prymnesiophyceae</taxon>
        <taxon>Prymnesiales</taxon>
        <taxon>Prymnesiaceae</taxon>
        <taxon>Prymnesium</taxon>
    </lineage>
</organism>
<dbReference type="EMBL" id="JBGBPQ010000011">
    <property type="protein sequence ID" value="KAL1515631.1"/>
    <property type="molecule type" value="Genomic_DNA"/>
</dbReference>
<proteinExistence type="predicted"/>
<name>A0AB34JAF0_PRYPA</name>
<keyword evidence="2" id="KW-1185">Reference proteome</keyword>
<evidence type="ECO:0008006" key="3">
    <source>
        <dbReference type="Google" id="ProtNLM"/>
    </source>
</evidence>
<gene>
    <name evidence="1" type="ORF">AB1Y20_002249</name>
</gene>
<sequence>MGAWSLACLAASCNGAIPDVRALSDSQLELLKMEVVSELLQRNRSASHITALAAATTEPDGWQPLHGKVAILGSDHRYCSSTNRTATATIEGSGAHGRTQSRVCGVAVDASAADDSFWWLTAALNNAWARAQGYDHLLYCITSCAHADSGEVRWTAWCKLVVMADALELKERYDSLLFMDSDAYWKHQRVNLAQGLILPFTEGTWTPHKFRSQLISSAESKFPSVYFGCNSPWDKCGTSWNFSAVNAQHGSANSGVILLRNTRHARVVLREWWHAKAGRALQHAWRRPGSCSDQAGLWRLWSGRGDLAAMMRVFRDVDIPPTSTSKGRKARCMRVVATTNNQKRSPIEHLTSFFPSYRRRKFKEAWTRGAAGHLASWCVTRISLNATAAAGRLLGHVKVNLPSRWCHNEFT</sequence>
<evidence type="ECO:0000313" key="1">
    <source>
        <dbReference type="EMBL" id="KAL1515631.1"/>
    </source>
</evidence>